<evidence type="ECO:0000256" key="9">
    <source>
        <dbReference type="SAM" id="Phobius"/>
    </source>
</evidence>
<evidence type="ECO:0000313" key="12">
    <source>
        <dbReference type="Proteomes" id="UP001237642"/>
    </source>
</evidence>
<evidence type="ECO:0000256" key="6">
    <source>
        <dbReference type="ARBA" id="ARBA00023136"/>
    </source>
</evidence>
<reference evidence="11" key="1">
    <citation type="submission" date="2023-02" db="EMBL/GenBank/DDBJ databases">
        <title>Genome of toxic invasive species Heracleum sosnowskyi carries increased number of genes despite the absence of recent whole-genome duplications.</title>
        <authorList>
            <person name="Schelkunov M."/>
            <person name="Shtratnikova V."/>
            <person name="Makarenko M."/>
            <person name="Klepikova A."/>
            <person name="Omelchenko D."/>
            <person name="Novikova G."/>
            <person name="Obukhova E."/>
            <person name="Bogdanov V."/>
            <person name="Penin A."/>
            <person name="Logacheva M."/>
        </authorList>
    </citation>
    <scope>NUCLEOTIDE SEQUENCE</scope>
    <source>
        <strain evidence="11">Hsosn_3</strain>
        <tissue evidence="11">Leaf</tissue>
    </source>
</reference>
<evidence type="ECO:0000256" key="3">
    <source>
        <dbReference type="ARBA" id="ARBA00022692"/>
    </source>
</evidence>
<protein>
    <submittedName>
        <fullName evidence="11">Nuclear envelope integral membrane protein 1</fullName>
    </submittedName>
</protein>
<comment type="similarity">
    <text evidence="2">Belongs to the NEMP family.</text>
</comment>
<dbReference type="PANTHER" id="PTHR31587">
    <property type="entry name" value="TRANSMEMBRANE PROTEIN (DUF2215)"/>
    <property type="match status" value="1"/>
</dbReference>
<keyword evidence="6 9" id="KW-0472">Membrane</keyword>
<dbReference type="Pfam" id="PF10225">
    <property type="entry name" value="NEMP"/>
    <property type="match status" value="1"/>
</dbReference>
<feature type="chain" id="PRO_5042135453" evidence="10">
    <location>
        <begin position="28"/>
        <end position="480"/>
    </location>
</feature>
<feature type="transmembrane region" description="Helical" evidence="9">
    <location>
        <begin position="297"/>
        <end position="315"/>
    </location>
</feature>
<sequence>MAAAKIAGASPLLLSVLLSLLVFSTVASSNNYSLVVGQSTSLHLTPSLLVEKSPAFKPGTKLLCERVDIMGLLRLKNIRKFAHSVKVNVSYVLPSSRPPNVHICFHRNASLGVGMCPQGPWGKISKDSWARTMSPFDHKLLDLCISGSSSAALKLSIDEDFSYSRIMYLIFGTALMTIAWALSKSLIFYYGSAMALGVILVILMILFQGMKLLPTGRKNSLAMFLYASMLGFGAIIFRDVPRLVLHSFFGEIGEEYIPLIIFTILFLALAGAWLGFWAVRKLVLADDGSIDEGVSNFFAWSIWIIGAVMIFQSSVDPLLSAVNLISGILVSVVLRNISLIMLLLYLYEFAQKSLLHLYESALEVLLHLYEYALELLLHFGNFFRKGESKHRRSRKPESHTAERSISDSDPFYSTFHNTPERRRFSKEEWEKFTKETTKNALEGLVSSPDFNRWAVAHADRITLTPTKDSAKQPKRWLPWS</sequence>
<dbReference type="InterPro" id="IPR019358">
    <property type="entry name" value="NEMP_fam"/>
</dbReference>
<dbReference type="PANTHER" id="PTHR31587:SF4">
    <property type="entry name" value="TRANSMEMBRANE PROTEIN (DUF2215)"/>
    <property type="match status" value="1"/>
</dbReference>
<keyword evidence="4 10" id="KW-0732">Signal</keyword>
<reference evidence="11" key="2">
    <citation type="submission" date="2023-05" db="EMBL/GenBank/DDBJ databases">
        <authorList>
            <person name="Schelkunov M.I."/>
        </authorList>
    </citation>
    <scope>NUCLEOTIDE SEQUENCE</scope>
    <source>
        <strain evidence="11">Hsosn_3</strain>
        <tissue evidence="11">Leaf</tissue>
    </source>
</reference>
<dbReference type="GO" id="GO:0005637">
    <property type="term" value="C:nuclear inner membrane"/>
    <property type="evidence" value="ECO:0007669"/>
    <property type="project" value="UniProtKB-SubCell"/>
</dbReference>
<dbReference type="Proteomes" id="UP001237642">
    <property type="component" value="Unassembled WGS sequence"/>
</dbReference>
<evidence type="ECO:0000256" key="10">
    <source>
        <dbReference type="SAM" id="SignalP"/>
    </source>
</evidence>
<gene>
    <name evidence="11" type="ORF">POM88_039263</name>
</gene>
<dbReference type="AlphaFoldDB" id="A0AAD8HCS7"/>
<feature type="region of interest" description="Disordered" evidence="8">
    <location>
        <begin position="390"/>
        <end position="419"/>
    </location>
</feature>
<keyword evidence="12" id="KW-1185">Reference proteome</keyword>
<keyword evidence="7" id="KW-0539">Nucleus</keyword>
<feature type="transmembrane region" description="Helical" evidence="9">
    <location>
        <begin position="188"/>
        <end position="207"/>
    </location>
</feature>
<feature type="transmembrane region" description="Helical" evidence="9">
    <location>
        <begin position="321"/>
        <end position="347"/>
    </location>
</feature>
<feature type="signal peptide" evidence="10">
    <location>
        <begin position="1"/>
        <end position="27"/>
    </location>
</feature>
<comment type="subcellular location">
    <subcellularLocation>
        <location evidence="1">Nucleus inner membrane</location>
        <topology evidence="1">Multi-pass membrane protein</topology>
        <orientation evidence="1">Nucleoplasmic side</orientation>
    </subcellularLocation>
</comment>
<proteinExistence type="inferred from homology"/>
<keyword evidence="5 9" id="KW-1133">Transmembrane helix</keyword>
<dbReference type="EMBL" id="JAUIZM010000009">
    <property type="protein sequence ID" value="KAK1363702.1"/>
    <property type="molecule type" value="Genomic_DNA"/>
</dbReference>
<feature type="transmembrane region" description="Helical" evidence="9">
    <location>
        <begin position="257"/>
        <end position="276"/>
    </location>
</feature>
<evidence type="ECO:0000256" key="4">
    <source>
        <dbReference type="ARBA" id="ARBA00022729"/>
    </source>
</evidence>
<evidence type="ECO:0000256" key="5">
    <source>
        <dbReference type="ARBA" id="ARBA00022989"/>
    </source>
</evidence>
<evidence type="ECO:0000313" key="11">
    <source>
        <dbReference type="EMBL" id="KAK1363702.1"/>
    </source>
</evidence>
<evidence type="ECO:0000256" key="2">
    <source>
        <dbReference type="ARBA" id="ARBA00005748"/>
    </source>
</evidence>
<accession>A0AAD8HCS7</accession>
<comment type="caution">
    <text evidence="11">The sequence shown here is derived from an EMBL/GenBank/DDBJ whole genome shotgun (WGS) entry which is preliminary data.</text>
</comment>
<evidence type="ECO:0000256" key="8">
    <source>
        <dbReference type="SAM" id="MobiDB-lite"/>
    </source>
</evidence>
<feature type="compositionally biased region" description="Basic and acidic residues" evidence="8">
    <location>
        <begin position="395"/>
        <end position="406"/>
    </location>
</feature>
<keyword evidence="3 9" id="KW-0812">Transmembrane</keyword>
<organism evidence="11 12">
    <name type="scientific">Heracleum sosnowskyi</name>
    <dbReference type="NCBI Taxonomy" id="360622"/>
    <lineage>
        <taxon>Eukaryota</taxon>
        <taxon>Viridiplantae</taxon>
        <taxon>Streptophyta</taxon>
        <taxon>Embryophyta</taxon>
        <taxon>Tracheophyta</taxon>
        <taxon>Spermatophyta</taxon>
        <taxon>Magnoliopsida</taxon>
        <taxon>eudicotyledons</taxon>
        <taxon>Gunneridae</taxon>
        <taxon>Pentapetalae</taxon>
        <taxon>asterids</taxon>
        <taxon>campanulids</taxon>
        <taxon>Apiales</taxon>
        <taxon>Apiaceae</taxon>
        <taxon>Apioideae</taxon>
        <taxon>apioid superclade</taxon>
        <taxon>Tordylieae</taxon>
        <taxon>Tordyliinae</taxon>
        <taxon>Heracleum</taxon>
    </lineage>
</organism>
<feature type="transmembrane region" description="Helical" evidence="9">
    <location>
        <begin position="219"/>
        <end position="237"/>
    </location>
</feature>
<feature type="transmembrane region" description="Helical" evidence="9">
    <location>
        <begin position="166"/>
        <end position="182"/>
    </location>
</feature>
<evidence type="ECO:0000256" key="1">
    <source>
        <dbReference type="ARBA" id="ARBA00004575"/>
    </source>
</evidence>
<evidence type="ECO:0000256" key="7">
    <source>
        <dbReference type="ARBA" id="ARBA00023242"/>
    </source>
</evidence>
<name>A0AAD8HCS7_9APIA</name>